<dbReference type="SUPFAM" id="SSF52540">
    <property type="entry name" value="P-loop containing nucleoside triphosphate hydrolases"/>
    <property type="match status" value="1"/>
</dbReference>
<comment type="caution">
    <text evidence="8">The sequence shown here is derived from an EMBL/GenBank/DDBJ whole genome shotgun (WGS) entry which is preliminary data.</text>
</comment>
<dbReference type="InterPro" id="IPR036187">
    <property type="entry name" value="DNA_mismatch_repair_MutS_sf"/>
</dbReference>
<dbReference type="InterPro" id="IPR007861">
    <property type="entry name" value="DNA_mismatch_repair_MutS_clamp"/>
</dbReference>
<dbReference type="GO" id="GO:0006298">
    <property type="term" value="P:mismatch repair"/>
    <property type="evidence" value="ECO:0007669"/>
    <property type="project" value="InterPro"/>
</dbReference>
<evidence type="ECO:0000259" key="6">
    <source>
        <dbReference type="SMART" id="SM00533"/>
    </source>
</evidence>
<dbReference type="SMART" id="SM00533">
    <property type="entry name" value="MUTSd"/>
    <property type="match status" value="1"/>
</dbReference>
<dbReference type="GO" id="GO:0005634">
    <property type="term" value="C:nucleus"/>
    <property type="evidence" value="ECO:0007669"/>
    <property type="project" value="TreeGrafter"/>
</dbReference>
<dbReference type="InterPro" id="IPR000432">
    <property type="entry name" value="DNA_mismatch_repair_MutS_C"/>
</dbReference>
<comment type="similarity">
    <text evidence="1">Belongs to the DNA mismatch repair MutS family.</text>
</comment>
<keyword evidence="4" id="KW-0238">DNA-binding</keyword>
<evidence type="ECO:0000313" key="8">
    <source>
        <dbReference type="EMBL" id="KAK9274854.1"/>
    </source>
</evidence>
<evidence type="ECO:0000256" key="4">
    <source>
        <dbReference type="ARBA" id="ARBA00023125"/>
    </source>
</evidence>
<evidence type="ECO:0008006" key="10">
    <source>
        <dbReference type="Google" id="ProtNLM"/>
    </source>
</evidence>
<dbReference type="FunFam" id="3.40.50.300:FF:001249">
    <property type="entry name" value="DNA mismatch repair protein MSH4"/>
    <property type="match status" value="1"/>
</dbReference>
<dbReference type="FunFam" id="1.10.1420.10:FF:000011">
    <property type="entry name" value="DNA mismatch repair protein MSH4"/>
    <property type="match status" value="1"/>
</dbReference>
<dbReference type="PANTHER" id="PTHR11361:SF21">
    <property type="entry name" value="MUTS PROTEIN HOMOLOG 4"/>
    <property type="match status" value="1"/>
</dbReference>
<evidence type="ECO:0000256" key="3">
    <source>
        <dbReference type="ARBA" id="ARBA00022840"/>
    </source>
</evidence>
<dbReference type="InterPro" id="IPR045076">
    <property type="entry name" value="MutS"/>
</dbReference>
<protein>
    <recommendedName>
        <fullName evidence="10">DNA mismatch repair protein MSH4</fullName>
    </recommendedName>
</protein>
<dbReference type="InterPro" id="IPR027417">
    <property type="entry name" value="P-loop_NTPase"/>
</dbReference>
<name>A0AAP0WNR6_LIQFO</name>
<dbReference type="Pfam" id="PF00488">
    <property type="entry name" value="MutS_V"/>
    <property type="match status" value="1"/>
</dbReference>
<dbReference type="GO" id="GO:0140664">
    <property type="term" value="F:ATP-dependent DNA damage sensor activity"/>
    <property type="evidence" value="ECO:0007669"/>
    <property type="project" value="InterPro"/>
</dbReference>
<dbReference type="GO" id="GO:0030983">
    <property type="term" value="F:mismatched DNA binding"/>
    <property type="evidence" value="ECO:0007669"/>
    <property type="project" value="InterPro"/>
</dbReference>
<sequence length="734" mass="82512">MVIMVPPNKLAPDGMVGVSELVDRFYSSTKKVVMARGCFDDTKGAALIKNLAAKEPSALGLDTYYKQYYLCLAAAAATIKWTEAEKGVIVTNHSLLVTFNGSFDHMNIDATSVQNLEIIEPLHSTLWGTSNKKRSLFHMLKTTKTTGGTRLLRANLLQPLKDIETINARLDCLDELMSNEQLFFGLSQVLRKFPKETDRVLCHFCFKPKKVTNEVLGVDHARKSQVLISSIILLKTALDALPLLSKVLKDAKCFLLANIYQSVCQDEKYASIRKRIGEVIDEDVLHARVPFVARTQQCFAVKAGIDGLLDIARRSFCDTSEATHNLANKYREDFKLPNMKLPFNNRRGFYLSIPQKDIQGKLPSKFIQVLKHGNNVHCSTLELASLNVRNKSAAGECYIRTEVCLEELLDAIRRDVSVLTMLAEVLCLLDMIVNSFAHTISTKPVDRYTRPEFTDNGPLAIDAGRHPILESIHNDFIPNNIFLSEASNMVIVMGPNMSGKSTYLQQVCLIVILAQIGCYVPARFSTLRAVDRIFTRMGMVDNLESNSSTFMTEMKETAFIMQSVSQRSLIVMDELGRATSSSDGFAIAWSCCEHLLSLKAYTIFATHMENLSELATMYPNVKILHFHVDIKNDRLDFKFQLKDGPRHVPHYGLLLAEVAGLPISVTETARSITSRITEKEVKRMEVNCLQYQPIQMAYHVAQRLSCLKYSSQDEDSVRQALQNLKESYIYGRLS</sequence>
<evidence type="ECO:0000313" key="9">
    <source>
        <dbReference type="Proteomes" id="UP001415857"/>
    </source>
</evidence>
<keyword evidence="3" id="KW-0067">ATP-binding</keyword>
<evidence type="ECO:0000256" key="2">
    <source>
        <dbReference type="ARBA" id="ARBA00022741"/>
    </source>
</evidence>
<keyword evidence="5" id="KW-0469">Meiosis</keyword>
<organism evidence="8 9">
    <name type="scientific">Liquidambar formosana</name>
    <name type="common">Formosan gum</name>
    <dbReference type="NCBI Taxonomy" id="63359"/>
    <lineage>
        <taxon>Eukaryota</taxon>
        <taxon>Viridiplantae</taxon>
        <taxon>Streptophyta</taxon>
        <taxon>Embryophyta</taxon>
        <taxon>Tracheophyta</taxon>
        <taxon>Spermatophyta</taxon>
        <taxon>Magnoliopsida</taxon>
        <taxon>eudicotyledons</taxon>
        <taxon>Gunneridae</taxon>
        <taxon>Pentapetalae</taxon>
        <taxon>Saxifragales</taxon>
        <taxon>Altingiaceae</taxon>
        <taxon>Liquidambar</taxon>
    </lineage>
</organism>
<feature type="domain" description="DNA mismatch repair protein MutS core" evidence="6">
    <location>
        <begin position="131"/>
        <end position="472"/>
    </location>
</feature>
<dbReference type="InterPro" id="IPR017261">
    <property type="entry name" value="DNA_mismatch_repair_MutS/MSH"/>
</dbReference>
<dbReference type="AlphaFoldDB" id="A0AAP0WNR6"/>
<dbReference type="Gene3D" id="3.40.50.300">
    <property type="entry name" value="P-loop containing nucleotide triphosphate hydrolases"/>
    <property type="match status" value="1"/>
</dbReference>
<reference evidence="8 9" key="1">
    <citation type="journal article" date="2024" name="Plant J.">
        <title>Genome sequences and population genomics reveal climatic adaptation and genomic divergence between two closely related sweetgum species.</title>
        <authorList>
            <person name="Xu W.Q."/>
            <person name="Ren C.Q."/>
            <person name="Zhang X.Y."/>
            <person name="Comes H.P."/>
            <person name="Liu X.H."/>
            <person name="Li Y.G."/>
            <person name="Kettle C.J."/>
            <person name="Jalonen R."/>
            <person name="Gaisberger H."/>
            <person name="Ma Y.Z."/>
            <person name="Qiu Y.X."/>
        </authorList>
    </citation>
    <scope>NUCLEOTIDE SEQUENCE [LARGE SCALE GENOMIC DNA]</scope>
    <source>
        <strain evidence="8">Hangzhou</strain>
    </source>
</reference>
<dbReference type="PIRSF" id="PIRSF037677">
    <property type="entry name" value="DNA_mis_repair_Msh6"/>
    <property type="match status" value="1"/>
</dbReference>
<gene>
    <name evidence="8" type="ORF">L1049_022108</name>
</gene>
<dbReference type="GO" id="GO:0007131">
    <property type="term" value="P:reciprocal meiotic recombination"/>
    <property type="evidence" value="ECO:0007669"/>
    <property type="project" value="TreeGrafter"/>
</dbReference>
<dbReference type="InterPro" id="IPR007696">
    <property type="entry name" value="DNA_mismatch_repair_MutS_core"/>
</dbReference>
<dbReference type="GO" id="GO:0005524">
    <property type="term" value="F:ATP binding"/>
    <property type="evidence" value="ECO:0007669"/>
    <property type="project" value="UniProtKB-KW"/>
</dbReference>
<evidence type="ECO:0000259" key="7">
    <source>
        <dbReference type="SMART" id="SM00534"/>
    </source>
</evidence>
<dbReference type="EMBL" id="JBBPBK010000011">
    <property type="protein sequence ID" value="KAK9274854.1"/>
    <property type="molecule type" value="Genomic_DNA"/>
</dbReference>
<dbReference type="Pfam" id="PF05190">
    <property type="entry name" value="MutS_IV"/>
    <property type="match status" value="1"/>
</dbReference>
<keyword evidence="2" id="KW-0547">Nucleotide-binding</keyword>
<dbReference type="FunFam" id="1.10.1420.10:FF:000012">
    <property type="entry name" value="DNA mismatch repair protein MSH4"/>
    <property type="match status" value="1"/>
</dbReference>
<dbReference type="Pfam" id="PF05192">
    <property type="entry name" value="MutS_III"/>
    <property type="match status" value="1"/>
</dbReference>
<feature type="domain" description="DNA mismatch repair proteins mutS family" evidence="7">
    <location>
        <begin position="487"/>
        <end position="674"/>
    </location>
</feature>
<proteinExistence type="inferred from homology"/>
<dbReference type="SMART" id="SM00534">
    <property type="entry name" value="MUTSac"/>
    <property type="match status" value="1"/>
</dbReference>
<evidence type="ECO:0000256" key="5">
    <source>
        <dbReference type="ARBA" id="ARBA00023254"/>
    </source>
</evidence>
<dbReference type="PANTHER" id="PTHR11361">
    <property type="entry name" value="DNA MISMATCH REPAIR PROTEIN MUTS FAMILY MEMBER"/>
    <property type="match status" value="1"/>
</dbReference>
<accession>A0AAP0WNR6</accession>
<dbReference type="SUPFAM" id="SSF48334">
    <property type="entry name" value="DNA repair protein MutS, domain III"/>
    <property type="match status" value="1"/>
</dbReference>
<keyword evidence="9" id="KW-1185">Reference proteome</keyword>
<dbReference type="Proteomes" id="UP001415857">
    <property type="component" value="Unassembled WGS sequence"/>
</dbReference>
<dbReference type="Gene3D" id="1.10.1420.10">
    <property type="match status" value="2"/>
</dbReference>
<evidence type="ECO:0000256" key="1">
    <source>
        <dbReference type="ARBA" id="ARBA00006271"/>
    </source>
</evidence>